<accession>A0A1M2W6P5</accession>
<dbReference type="AlphaFoldDB" id="A0A1M2W6P5"/>
<dbReference type="STRING" id="154538.A0A1M2W6P5"/>
<feature type="compositionally biased region" description="Low complexity" evidence="1">
    <location>
        <begin position="1"/>
        <end position="10"/>
    </location>
</feature>
<dbReference type="Proteomes" id="UP000184267">
    <property type="component" value="Unassembled WGS sequence"/>
</dbReference>
<sequence length="231" mass="24685">RPSGRLGAARGTRRGAVSDRESASGWSELESGAHTAAGGRRGECASTAEGDNFVKFTRDKVPRVALGVASDPWYKAPRLGIPYINGAEFRVGDDDTIVKDWVALGALEAIFLPWTPWDGTSTPATLAASLPTAQAPGASGGETGRLLRAPFSQRAVRTHYADFIEHGEEAYMRSHFGDARADMSRSVDDMLTMMVQVLGGSGALAESTEQIEQQLRDIGFGDLADTFAPQR</sequence>
<keyword evidence="3" id="KW-1185">Reference proteome</keyword>
<gene>
    <name evidence="2" type="ORF">TRAPUB_7997</name>
</gene>
<protein>
    <submittedName>
        <fullName evidence="2">Uncharacterized protein</fullName>
    </submittedName>
</protein>
<evidence type="ECO:0000256" key="1">
    <source>
        <dbReference type="SAM" id="MobiDB-lite"/>
    </source>
</evidence>
<evidence type="ECO:0000313" key="3">
    <source>
        <dbReference type="Proteomes" id="UP000184267"/>
    </source>
</evidence>
<proteinExistence type="predicted"/>
<dbReference type="OrthoDB" id="194358at2759"/>
<name>A0A1M2W6P5_TRAPU</name>
<feature type="region of interest" description="Disordered" evidence="1">
    <location>
        <begin position="1"/>
        <end position="43"/>
    </location>
</feature>
<comment type="caution">
    <text evidence="2">The sequence shown here is derived from an EMBL/GenBank/DDBJ whole genome shotgun (WGS) entry which is preliminary data.</text>
</comment>
<feature type="non-terminal residue" evidence="2">
    <location>
        <position position="1"/>
    </location>
</feature>
<organism evidence="2 3">
    <name type="scientific">Trametes pubescens</name>
    <name type="common">White-rot fungus</name>
    <dbReference type="NCBI Taxonomy" id="154538"/>
    <lineage>
        <taxon>Eukaryota</taxon>
        <taxon>Fungi</taxon>
        <taxon>Dikarya</taxon>
        <taxon>Basidiomycota</taxon>
        <taxon>Agaricomycotina</taxon>
        <taxon>Agaricomycetes</taxon>
        <taxon>Polyporales</taxon>
        <taxon>Polyporaceae</taxon>
        <taxon>Trametes</taxon>
    </lineage>
</organism>
<evidence type="ECO:0000313" key="2">
    <source>
        <dbReference type="EMBL" id="OJT15442.1"/>
    </source>
</evidence>
<reference evidence="2 3" key="1">
    <citation type="submission" date="2016-10" db="EMBL/GenBank/DDBJ databases">
        <title>Genome sequence of the basidiomycete white-rot fungus Trametes pubescens.</title>
        <authorList>
            <person name="Makela M.R."/>
            <person name="Granchi Z."/>
            <person name="Peng M."/>
            <person name="De Vries R.P."/>
            <person name="Grigoriev I."/>
            <person name="Riley R."/>
            <person name="Hilden K."/>
        </authorList>
    </citation>
    <scope>NUCLEOTIDE SEQUENCE [LARGE SCALE GENOMIC DNA]</scope>
    <source>
        <strain evidence="2 3">FBCC735</strain>
    </source>
</reference>
<dbReference type="EMBL" id="MNAD01000160">
    <property type="protein sequence ID" value="OJT15442.1"/>
    <property type="molecule type" value="Genomic_DNA"/>
</dbReference>